<proteinExistence type="predicted"/>
<reference evidence="1" key="2">
    <citation type="submission" date="2020-11" db="EMBL/GenBank/DDBJ databases">
        <authorList>
            <person name="McCartney M.A."/>
            <person name="Auch B."/>
            <person name="Kono T."/>
            <person name="Mallez S."/>
            <person name="Becker A."/>
            <person name="Gohl D.M."/>
            <person name="Silverstein K.A.T."/>
            <person name="Koren S."/>
            <person name="Bechman K.B."/>
            <person name="Herman A."/>
            <person name="Abrahante J.E."/>
            <person name="Garbe J."/>
        </authorList>
    </citation>
    <scope>NUCLEOTIDE SEQUENCE</scope>
    <source>
        <strain evidence="1">Duluth1</strain>
        <tissue evidence="1">Whole animal</tissue>
    </source>
</reference>
<sequence>MCEENSSNVPELDAIRNYSGDISSFGRISKTLVRIETRFSKFEIGNSRHITSVVNQTKIVLTANQVTHCVNAIQIAQISAHDRKFLHVRRPVSFYAKPGQ</sequence>
<organism evidence="1 2">
    <name type="scientific">Dreissena polymorpha</name>
    <name type="common">Zebra mussel</name>
    <name type="synonym">Mytilus polymorpha</name>
    <dbReference type="NCBI Taxonomy" id="45954"/>
    <lineage>
        <taxon>Eukaryota</taxon>
        <taxon>Metazoa</taxon>
        <taxon>Spiralia</taxon>
        <taxon>Lophotrochozoa</taxon>
        <taxon>Mollusca</taxon>
        <taxon>Bivalvia</taxon>
        <taxon>Autobranchia</taxon>
        <taxon>Heteroconchia</taxon>
        <taxon>Euheterodonta</taxon>
        <taxon>Imparidentia</taxon>
        <taxon>Neoheterodontei</taxon>
        <taxon>Myida</taxon>
        <taxon>Dreissenoidea</taxon>
        <taxon>Dreissenidae</taxon>
        <taxon>Dreissena</taxon>
    </lineage>
</organism>
<dbReference type="AlphaFoldDB" id="A0A9D4G1D8"/>
<dbReference type="EMBL" id="JAIWYP010000006">
    <property type="protein sequence ID" value="KAH3807329.1"/>
    <property type="molecule type" value="Genomic_DNA"/>
</dbReference>
<gene>
    <name evidence="1" type="ORF">DPMN_135666</name>
</gene>
<evidence type="ECO:0000313" key="2">
    <source>
        <dbReference type="Proteomes" id="UP000828390"/>
    </source>
</evidence>
<keyword evidence="2" id="KW-1185">Reference proteome</keyword>
<evidence type="ECO:0000313" key="1">
    <source>
        <dbReference type="EMBL" id="KAH3807329.1"/>
    </source>
</evidence>
<dbReference type="Proteomes" id="UP000828390">
    <property type="component" value="Unassembled WGS sequence"/>
</dbReference>
<accession>A0A9D4G1D8</accession>
<comment type="caution">
    <text evidence="1">The sequence shown here is derived from an EMBL/GenBank/DDBJ whole genome shotgun (WGS) entry which is preliminary data.</text>
</comment>
<reference evidence="1" key="1">
    <citation type="journal article" date="2019" name="bioRxiv">
        <title>The Genome of the Zebra Mussel, Dreissena polymorpha: A Resource for Invasive Species Research.</title>
        <authorList>
            <person name="McCartney M.A."/>
            <person name="Auch B."/>
            <person name="Kono T."/>
            <person name="Mallez S."/>
            <person name="Zhang Y."/>
            <person name="Obille A."/>
            <person name="Becker A."/>
            <person name="Abrahante J.E."/>
            <person name="Garbe J."/>
            <person name="Badalamenti J.P."/>
            <person name="Herman A."/>
            <person name="Mangelson H."/>
            <person name="Liachko I."/>
            <person name="Sullivan S."/>
            <person name="Sone E.D."/>
            <person name="Koren S."/>
            <person name="Silverstein K.A.T."/>
            <person name="Beckman K.B."/>
            <person name="Gohl D.M."/>
        </authorList>
    </citation>
    <scope>NUCLEOTIDE SEQUENCE</scope>
    <source>
        <strain evidence="1">Duluth1</strain>
        <tissue evidence="1">Whole animal</tissue>
    </source>
</reference>
<name>A0A9D4G1D8_DREPO</name>
<protein>
    <submittedName>
        <fullName evidence="1">Uncharacterized protein</fullName>
    </submittedName>
</protein>